<evidence type="ECO:0000259" key="2">
    <source>
        <dbReference type="Pfam" id="PF01408"/>
    </source>
</evidence>
<dbReference type="SUPFAM" id="SSF51735">
    <property type="entry name" value="NAD(P)-binding Rossmann-fold domains"/>
    <property type="match status" value="1"/>
</dbReference>
<reference evidence="4 5" key="1">
    <citation type="submission" date="2021-05" db="EMBL/GenBank/DDBJ databases">
        <title>A Polyphasic approach of four new species of the genus Ohtaekwangia: Ohtaekwangia histidinii sp. nov., Ohtaekwangia cretensis sp. nov., Ohtaekwangia indiensis sp. nov., Ohtaekwangia reichenbachii sp. nov. from diverse environment.</title>
        <authorList>
            <person name="Octaviana S."/>
        </authorList>
    </citation>
    <scope>NUCLEOTIDE SEQUENCE [LARGE SCALE GENOMIC DNA]</scope>
    <source>
        <strain evidence="4 5">PWU4</strain>
    </source>
</reference>
<dbReference type="PANTHER" id="PTHR43818">
    <property type="entry name" value="BCDNA.GH03377"/>
    <property type="match status" value="1"/>
</dbReference>
<feature type="domain" description="GFO/IDH/MocA-like oxidoreductase" evidence="3">
    <location>
        <begin position="156"/>
        <end position="282"/>
    </location>
</feature>
<dbReference type="SUPFAM" id="SSF55347">
    <property type="entry name" value="Glyceraldehyde-3-phosphate dehydrogenase-like, C-terminal domain"/>
    <property type="match status" value="1"/>
</dbReference>
<proteinExistence type="predicted"/>
<dbReference type="EMBL" id="JAHESF010000044">
    <property type="protein sequence ID" value="MBT1700616.1"/>
    <property type="molecule type" value="Genomic_DNA"/>
</dbReference>
<keyword evidence="1" id="KW-0560">Oxidoreductase</keyword>
<dbReference type="PANTHER" id="PTHR43818:SF11">
    <property type="entry name" value="BCDNA.GH03377"/>
    <property type="match status" value="1"/>
</dbReference>
<keyword evidence="5" id="KW-1185">Reference proteome</keyword>
<dbReference type="GO" id="GO:0000166">
    <property type="term" value="F:nucleotide binding"/>
    <property type="evidence" value="ECO:0007669"/>
    <property type="project" value="InterPro"/>
</dbReference>
<dbReference type="InterPro" id="IPR036291">
    <property type="entry name" value="NAD(P)-bd_dom_sf"/>
</dbReference>
<dbReference type="Proteomes" id="UP001319200">
    <property type="component" value="Unassembled WGS sequence"/>
</dbReference>
<dbReference type="GO" id="GO:0016491">
    <property type="term" value="F:oxidoreductase activity"/>
    <property type="evidence" value="ECO:0007669"/>
    <property type="project" value="UniProtKB-KW"/>
</dbReference>
<dbReference type="InterPro" id="IPR000683">
    <property type="entry name" value="Gfo/Idh/MocA-like_OxRdtase_N"/>
</dbReference>
<dbReference type="Pfam" id="PF22725">
    <property type="entry name" value="GFO_IDH_MocA_C3"/>
    <property type="match status" value="1"/>
</dbReference>
<evidence type="ECO:0000259" key="3">
    <source>
        <dbReference type="Pfam" id="PF22725"/>
    </source>
</evidence>
<sequence length="363" mass="40569">MKNILLLLLLPVVLSYGQQPSKPLRIGIAGLSHSHVHGLLGSANRGEIQIVGIAESDRALAERYLKRYNLSLDLLYPTLDEMLAKAKPEAVTAFNSIYDHLEVVKKCAPLKVHVMVEKPLAVSLDHARQMEALAKKHNIHLLTNYETTWYGSNHQAYRMVYGDKSIGDLRKIVVHDGHRGPKEIGVNQEFLQWLTDPVLNGGGALMDFGCYGANLITWLLNGERPESVTAITQQIKPDIYPKVDDEATIIVTYPKMQGVIQASWNWPYNRKDMEVYGQTGYLKADRSTLSMQIGDDPIQQKQFPAPAFDNPFVYLAAVVRGTEVVKDTDLSSLPINVIAMEILDAARQSAKEGKTIRLKKDKK</sequence>
<feature type="domain" description="Gfo/Idh/MocA-like oxidoreductase N-terminal" evidence="2">
    <location>
        <begin position="25"/>
        <end position="142"/>
    </location>
</feature>
<comment type="caution">
    <text evidence="4">The sequence shown here is derived from an EMBL/GenBank/DDBJ whole genome shotgun (WGS) entry which is preliminary data.</text>
</comment>
<dbReference type="InterPro" id="IPR050463">
    <property type="entry name" value="Gfo/Idh/MocA_oxidrdct_glycsds"/>
</dbReference>
<evidence type="ECO:0000313" key="4">
    <source>
        <dbReference type="EMBL" id="MBT1700616.1"/>
    </source>
</evidence>
<accession>A0AAP2DQH8</accession>
<evidence type="ECO:0000313" key="5">
    <source>
        <dbReference type="Proteomes" id="UP001319200"/>
    </source>
</evidence>
<organism evidence="4 5">
    <name type="scientific">Chryseosolibacter histidini</name>
    <dbReference type="NCBI Taxonomy" id="2782349"/>
    <lineage>
        <taxon>Bacteria</taxon>
        <taxon>Pseudomonadati</taxon>
        <taxon>Bacteroidota</taxon>
        <taxon>Cytophagia</taxon>
        <taxon>Cytophagales</taxon>
        <taxon>Chryseotaleaceae</taxon>
        <taxon>Chryseosolibacter</taxon>
    </lineage>
</organism>
<dbReference type="Gene3D" id="3.40.50.720">
    <property type="entry name" value="NAD(P)-binding Rossmann-like Domain"/>
    <property type="match status" value="1"/>
</dbReference>
<protein>
    <submittedName>
        <fullName evidence="4">Gfo/Idh/MocA family oxidoreductase</fullName>
    </submittedName>
</protein>
<dbReference type="Gene3D" id="3.30.360.10">
    <property type="entry name" value="Dihydrodipicolinate Reductase, domain 2"/>
    <property type="match status" value="1"/>
</dbReference>
<name>A0AAP2DQH8_9BACT</name>
<dbReference type="Pfam" id="PF01408">
    <property type="entry name" value="GFO_IDH_MocA"/>
    <property type="match status" value="1"/>
</dbReference>
<evidence type="ECO:0000256" key="1">
    <source>
        <dbReference type="ARBA" id="ARBA00023002"/>
    </source>
</evidence>
<dbReference type="RefSeq" id="WP_254169305.1">
    <property type="nucleotide sequence ID" value="NZ_JAHESF010000044.1"/>
</dbReference>
<dbReference type="InterPro" id="IPR055170">
    <property type="entry name" value="GFO_IDH_MocA-like_dom"/>
</dbReference>
<dbReference type="AlphaFoldDB" id="A0AAP2DQH8"/>
<gene>
    <name evidence="4" type="ORF">KK083_27250</name>
</gene>